<dbReference type="AlphaFoldDB" id="A0A4Y2KP05"/>
<organism evidence="1 2">
    <name type="scientific">Araneus ventricosus</name>
    <name type="common">Orbweaver spider</name>
    <name type="synonym">Epeira ventricosa</name>
    <dbReference type="NCBI Taxonomy" id="182803"/>
    <lineage>
        <taxon>Eukaryota</taxon>
        <taxon>Metazoa</taxon>
        <taxon>Ecdysozoa</taxon>
        <taxon>Arthropoda</taxon>
        <taxon>Chelicerata</taxon>
        <taxon>Arachnida</taxon>
        <taxon>Araneae</taxon>
        <taxon>Araneomorphae</taxon>
        <taxon>Entelegynae</taxon>
        <taxon>Araneoidea</taxon>
        <taxon>Araneidae</taxon>
        <taxon>Araneus</taxon>
    </lineage>
</organism>
<dbReference type="Proteomes" id="UP000499080">
    <property type="component" value="Unassembled WGS sequence"/>
</dbReference>
<name>A0A4Y2KP05_ARAVE</name>
<keyword evidence="2" id="KW-1185">Reference proteome</keyword>
<proteinExistence type="predicted"/>
<evidence type="ECO:0000313" key="1">
    <source>
        <dbReference type="EMBL" id="GBN03203.1"/>
    </source>
</evidence>
<gene>
    <name evidence="1" type="ORF">AVEN_36778_1</name>
</gene>
<sequence length="199" mass="23544">MNCRTIPTLKDIGLTKVALLLYNDQEIKQLSECAQHDSQEWNQILNDKVSKLFLPTEVSDELSAIIKRVYLLLTKFYALHQHFSIFLCDQCECLKGILKSCHFWKFWTTETFFSEQKIAECLIGDQSLSDAFRFILVCEYFVEDDAHSQWQQLLHLVRNRLFNDDIPERIKQRARTIMPEEFSELRRLSKMVLENFVGQ</sequence>
<accession>A0A4Y2KP05</accession>
<reference evidence="1 2" key="1">
    <citation type="journal article" date="2019" name="Sci. Rep.">
        <title>Orb-weaving spider Araneus ventricosus genome elucidates the spidroin gene catalogue.</title>
        <authorList>
            <person name="Kono N."/>
            <person name="Nakamura H."/>
            <person name="Ohtoshi R."/>
            <person name="Moran D.A.P."/>
            <person name="Shinohara A."/>
            <person name="Yoshida Y."/>
            <person name="Fujiwara M."/>
            <person name="Mori M."/>
            <person name="Tomita M."/>
            <person name="Arakawa K."/>
        </authorList>
    </citation>
    <scope>NUCLEOTIDE SEQUENCE [LARGE SCALE GENOMIC DNA]</scope>
</reference>
<protein>
    <submittedName>
        <fullName evidence="1">Uncharacterized protein</fullName>
    </submittedName>
</protein>
<comment type="caution">
    <text evidence="1">The sequence shown here is derived from an EMBL/GenBank/DDBJ whole genome shotgun (WGS) entry which is preliminary data.</text>
</comment>
<evidence type="ECO:0000313" key="2">
    <source>
        <dbReference type="Proteomes" id="UP000499080"/>
    </source>
</evidence>
<dbReference type="EMBL" id="BGPR01004775">
    <property type="protein sequence ID" value="GBN03203.1"/>
    <property type="molecule type" value="Genomic_DNA"/>
</dbReference>